<dbReference type="PANTHER" id="PTHR43654">
    <property type="entry name" value="GLUTAMATE 5-KINASE"/>
    <property type="match status" value="1"/>
</dbReference>
<evidence type="ECO:0000313" key="10">
    <source>
        <dbReference type="Proteomes" id="UP000177195"/>
    </source>
</evidence>
<evidence type="ECO:0000256" key="2">
    <source>
        <dbReference type="ARBA" id="ARBA00022605"/>
    </source>
</evidence>
<reference evidence="9 10" key="1">
    <citation type="journal article" date="2016" name="Nat. Commun.">
        <title>Thousands of microbial genomes shed light on interconnected biogeochemical processes in an aquifer system.</title>
        <authorList>
            <person name="Anantharaman K."/>
            <person name="Brown C.T."/>
            <person name="Hug L.A."/>
            <person name="Sharon I."/>
            <person name="Castelle C.J."/>
            <person name="Probst A.J."/>
            <person name="Thomas B.C."/>
            <person name="Singh A."/>
            <person name="Wilkins M.J."/>
            <person name="Karaoz U."/>
            <person name="Brodie E.L."/>
            <person name="Williams K.H."/>
            <person name="Hubbard S.S."/>
            <person name="Banfield J.F."/>
        </authorList>
    </citation>
    <scope>NUCLEOTIDE SEQUENCE [LARGE SCALE GENOMIC DNA]</scope>
</reference>
<dbReference type="GO" id="GO:0005524">
    <property type="term" value="F:ATP binding"/>
    <property type="evidence" value="ECO:0007669"/>
    <property type="project" value="UniProtKB-KW"/>
</dbReference>
<dbReference type="Gene3D" id="3.40.1160.10">
    <property type="entry name" value="Acetylglutamate kinase-like"/>
    <property type="match status" value="1"/>
</dbReference>
<dbReference type="InterPro" id="IPR005715">
    <property type="entry name" value="Glu_5kinase/COase_Synthase"/>
</dbReference>
<keyword evidence="1" id="KW-0963">Cytoplasm</keyword>
<dbReference type="GO" id="GO:0005829">
    <property type="term" value="C:cytosol"/>
    <property type="evidence" value="ECO:0007669"/>
    <property type="project" value="TreeGrafter"/>
</dbReference>
<dbReference type="InterPro" id="IPR002478">
    <property type="entry name" value="PUA"/>
</dbReference>
<evidence type="ECO:0000313" key="9">
    <source>
        <dbReference type="EMBL" id="OGI96906.1"/>
    </source>
</evidence>
<dbReference type="NCBIfam" id="TIGR01027">
    <property type="entry name" value="proB"/>
    <property type="match status" value="1"/>
</dbReference>
<keyword evidence="5" id="KW-0547">Nucleotide-binding</keyword>
<keyword evidence="6 9" id="KW-0418">Kinase</keyword>
<dbReference type="GO" id="GO:0003723">
    <property type="term" value="F:RNA binding"/>
    <property type="evidence" value="ECO:0007669"/>
    <property type="project" value="InterPro"/>
</dbReference>
<name>A0A1F6XRX6_9BACT</name>
<dbReference type="Gene3D" id="2.30.130.10">
    <property type="entry name" value="PUA domain"/>
    <property type="match status" value="1"/>
</dbReference>
<organism evidence="9 10">
    <name type="scientific">Candidatus Nomurabacteria bacterium RIFCSPLOWO2_02_FULL_42_17</name>
    <dbReference type="NCBI Taxonomy" id="1801789"/>
    <lineage>
        <taxon>Bacteria</taxon>
        <taxon>Candidatus Nomuraibacteriota</taxon>
    </lineage>
</organism>
<dbReference type="PRINTS" id="PR00474">
    <property type="entry name" value="GLU5KINASE"/>
</dbReference>
<gene>
    <name evidence="9" type="ORF">A3I25_01805</name>
</gene>
<proteinExistence type="predicted"/>
<keyword evidence="2" id="KW-0028">Amino-acid biosynthesis</keyword>
<evidence type="ECO:0000259" key="8">
    <source>
        <dbReference type="SMART" id="SM00359"/>
    </source>
</evidence>
<dbReference type="Pfam" id="PF01472">
    <property type="entry name" value="PUA"/>
    <property type="match status" value="1"/>
</dbReference>
<dbReference type="SMART" id="SM00359">
    <property type="entry name" value="PUA"/>
    <property type="match status" value="1"/>
</dbReference>
<dbReference type="SUPFAM" id="SSF53633">
    <property type="entry name" value="Carbamate kinase-like"/>
    <property type="match status" value="1"/>
</dbReference>
<dbReference type="PROSITE" id="PS00902">
    <property type="entry name" value="GLUTAMATE_5_KINASE"/>
    <property type="match status" value="1"/>
</dbReference>
<dbReference type="EMBL" id="MFVN01000028">
    <property type="protein sequence ID" value="OGI96906.1"/>
    <property type="molecule type" value="Genomic_DNA"/>
</dbReference>
<dbReference type="PIRSF" id="PIRSF000729">
    <property type="entry name" value="GK"/>
    <property type="match status" value="1"/>
</dbReference>
<dbReference type="GO" id="GO:0004349">
    <property type="term" value="F:glutamate 5-kinase activity"/>
    <property type="evidence" value="ECO:0007669"/>
    <property type="project" value="InterPro"/>
</dbReference>
<comment type="caution">
    <text evidence="9">The sequence shown here is derived from an EMBL/GenBank/DDBJ whole genome shotgun (WGS) entry which is preliminary data.</text>
</comment>
<dbReference type="InterPro" id="IPR001057">
    <property type="entry name" value="Glu/AcGlu_kinase"/>
</dbReference>
<sequence>MTNKNNITVLKVGTDTMINEQGLVRKNILSSILKILKEEIKSGRKILLVTSGAIKLGRKIIGDKMSRSATASIGQPILFNAYKEEADKLGINIAELLLSRPNLVNQSQFIKLKNTLDELFSADIMPIINESDVLVADTDWSFGDNDSLATTLAIMFGANLIVFATNVDGLFSGDPKKEKETKLIEEVLNLSDDFLKLCSKISSENGRGGMFSKLKSARLCTAVGIETRVVNGIKPENIQKALRREKAGTVFFTAKKISNLKDREKWILSARNSYGSIEIDYGAVEALKKGGSLLAVGVRKIYGQFDKKDIIEVVDPKRHGVAFGIIDYSNKEIEEMLKTQNTSDKQLIHANNLFMV</sequence>
<evidence type="ECO:0000256" key="5">
    <source>
        <dbReference type="ARBA" id="ARBA00022741"/>
    </source>
</evidence>
<dbReference type="FunFam" id="3.40.1160.10:FF:000006">
    <property type="entry name" value="Glutamate 5-kinase"/>
    <property type="match status" value="1"/>
</dbReference>
<dbReference type="Pfam" id="PF00696">
    <property type="entry name" value="AA_kinase"/>
    <property type="match status" value="1"/>
</dbReference>
<evidence type="ECO:0000256" key="7">
    <source>
        <dbReference type="ARBA" id="ARBA00022840"/>
    </source>
</evidence>
<evidence type="ECO:0000256" key="1">
    <source>
        <dbReference type="ARBA" id="ARBA00022490"/>
    </source>
</evidence>
<keyword evidence="7" id="KW-0067">ATP-binding</keyword>
<dbReference type="InterPro" id="IPR011529">
    <property type="entry name" value="Glu_5kinase"/>
</dbReference>
<evidence type="ECO:0000256" key="3">
    <source>
        <dbReference type="ARBA" id="ARBA00022650"/>
    </source>
</evidence>
<dbReference type="PANTHER" id="PTHR43654:SF3">
    <property type="entry name" value="GLUTAMATE 5-KINASE"/>
    <property type="match status" value="1"/>
</dbReference>
<dbReference type="InterPro" id="IPR001048">
    <property type="entry name" value="Asp/Glu/Uridylate_kinase"/>
</dbReference>
<dbReference type="Proteomes" id="UP000177195">
    <property type="component" value="Unassembled WGS sequence"/>
</dbReference>
<dbReference type="InterPro" id="IPR036393">
    <property type="entry name" value="AceGlu_kinase-like_sf"/>
</dbReference>
<protein>
    <submittedName>
        <fullName evidence="9">Glutamate 5-kinase</fullName>
    </submittedName>
</protein>
<dbReference type="SUPFAM" id="SSF88697">
    <property type="entry name" value="PUA domain-like"/>
    <property type="match status" value="1"/>
</dbReference>
<dbReference type="InterPro" id="IPR019797">
    <property type="entry name" value="Glutamate_5-kinase_CS"/>
</dbReference>
<evidence type="ECO:0000256" key="6">
    <source>
        <dbReference type="ARBA" id="ARBA00022777"/>
    </source>
</evidence>
<dbReference type="InterPro" id="IPR015947">
    <property type="entry name" value="PUA-like_sf"/>
</dbReference>
<feature type="domain" description="PUA" evidence="8">
    <location>
        <begin position="275"/>
        <end position="355"/>
    </location>
</feature>
<accession>A0A1F6XRX6</accession>
<dbReference type="CDD" id="cd21157">
    <property type="entry name" value="PUA_G5K"/>
    <property type="match status" value="1"/>
</dbReference>
<dbReference type="GO" id="GO:0008652">
    <property type="term" value="P:amino acid biosynthetic process"/>
    <property type="evidence" value="ECO:0007669"/>
    <property type="project" value="UniProtKB-KW"/>
</dbReference>
<keyword evidence="4" id="KW-0808">Transferase</keyword>
<dbReference type="PROSITE" id="PS50890">
    <property type="entry name" value="PUA"/>
    <property type="match status" value="1"/>
</dbReference>
<evidence type="ECO:0000256" key="4">
    <source>
        <dbReference type="ARBA" id="ARBA00022679"/>
    </source>
</evidence>
<dbReference type="AlphaFoldDB" id="A0A1F6XRX6"/>
<keyword evidence="3" id="KW-0641">Proline biosynthesis</keyword>
<dbReference type="InterPro" id="IPR036974">
    <property type="entry name" value="PUA_sf"/>
</dbReference>